<dbReference type="Pfam" id="PF07037">
    <property type="entry name" value="YfeC-like"/>
    <property type="match status" value="1"/>
</dbReference>
<dbReference type="GO" id="GO:0003677">
    <property type="term" value="F:DNA binding"/>
    <property type="evidence" value="ECO:0007669"/>
    <property type="project" value="UniProtKB-KW"/>
</dbReference>
<dbReference type="Proteomes" id="UP001187066">
    <property type="component" value="Unassembled WGS sequence"/>
</dbReference>
<accession>A0ABU4E343</accession>
<evidence type="ECO:0000313" key="1">
    <source>
        <dbReference type="EMBL" id="MDV7023534.1"/>
    </source>
</evidence>
<keyword evidence="1" id="KW-0238">DNA-binding</keyword>
<dbReference type="EMBL" id="JAWLOF010000008">
    <property type="protein sequence ID" value="MDV7023534.1"/>
    <property type="molecule type" value="Genomic_DNA"/>
</dbReference>
<dbReference type="RefSeq" id="WP_225989884.1">
    <property type="nucleotide sequence ID" value="NZ_CP100494.1"/>
</dbReference>
<comment type="caution">
    <text evidence="1">The sequence shown here is derived from an EMBL/GenBank/DDBJ whole genome shotgun (WGS) entry which is preliminary data.</text>
</comment>
<protein>
    <submittedName>
        <fullName evidence="1">DNA-binding transcriptional regulator</fullName>
    </submittedName>
</protein>
<dbReference type="SUPFAM" id="SSF46955">
    <property type="entry name" value="Putative DNA-binding domain"/>
    <property type="match status" value="1"/>
</dbReference>
<reference evidence="1 2" key="1">
    <citation type="submission" date="2023-10" db="EMBL/GenBank/DDBJ databases">
        <authorList>
            <person name="Dale J."/>
        </authorList>
    </citation>
    <scope>NUCLEOTIDE SEQUENCE [LARGE SCALE GENOMIC DNA]</scope>
    <source>
        <strain evidence="1 2">2023EL-00970</strain>
    </source>
</reference>
<sequence length="128" mass="14471">MMNFKPRMTPAELAELTGYKAQTINRWVTDQQWQTVPLKGVKGGKAHLIIVDDRVREYVSGTRKMQSRAEGYHVAEPIIAYGDDAAQLENQLRQVAQAMTPHERQQLSALILREGISGLLKRLGIKDE</sequence>
<name>A0ABU4E343_9ENTR</name>
<keyword evidence="2" id="KW-1185">Reference proteome</keyword>
<dbReference type="InterPro" id="IPR010749">
    <property type="entry name" value="YfeC-like"/>
</dbReference>
<gene>
    <name evidence="1" type="ORF">R4P48_12715</name>
</gene>
<organism evidence="1 2">
    <name type="scientific">Atlantibacter subterraneus</name>
    <dbReference type="NCBI Taxonomy" id="255519"/>
    <lineage>
        <taxon>Bacteria</taxon>
        <taxon>Pseudomonadati</taxon>
        <taxon>Pseudomonadota</taxon>
        <taxon>Gammaproteobacteria</taxon>
        <taxon>Enterobacterales</taxon>
        <taxon>Enterobacteriaceae</taxon>
        <taxon>Atlantibacter</taxon>
    </lineage>
</organism>
<dbReference type="InterPro" id="IPR009061">
    <property type="entry name" value="DNA-bd_dom_put_sf"/>
</dbReference>
<proteinExistence type="predicted"/>
<evidence type="ECO:0000313" key="2">
    <source>
        <dbReference type="Proteomes" id="UP001187066"/>
    </source>
</evidence>
<dbReference type="GeneID" id="84666109"/>